<evidence type="ECO:0000256" key="4">
    <source>
        <dbReference type="ARBA" id="ARBA00022670"/>
    </source>
</evidence>
<organism evidence="9 10">
    <name type="scientific">Rhizoctonia solani</name>
    <dbReference type="NCBI Taxonomy" id="456999"/>
    <lineage>
        <taxon>Eukaryota</taxon>
        <taxon>Fungi</taxon>
        <taxon>Dikarya</taxon>
        <taxon>Basidiomycota</taxon>
        <taxon>Agaricomycotina</taxon>
        <taxon>Agaricomycetes</taxon>
        <taxon>Cantharellales</taxon>
        <taxon>Ceratobasidiaceae</taxon>
        <taxon>Rhizoctonia</taxon>
    </lineage>
</organism>
<dbReference type="Proteomes" id="UP000614334">
    <property type="component" value="Unassembled WGS sequence"/>
</dbReference>
<gene>
    <name evidence="9" type="ORF">RHS01_10628</name>
</gene>
<keyword evidence="4" id="KW-0645">Protease</keyword>
<dbReference type="PANTHER" id="PTHR21646">
    <property type="entry name" value="UBIQUITIN CARBOXYL-TERMINAL HYDROLASE"/>
    <property type="match status" value="1"/>
</dbReference>
<sequence>MKRLQRLSHWQPTWHNGIRPTDIVRGSLLLIPSDSKIRISDFIKISDVLAVETQCQPGVWTLEAKSVATLSDPTSNDEIAPDDAPEPGPLFCKGSEYFSKLQASHDANKSKAAKPGPSGTARDHGFTKSFPYVRIAPDIRWISHLIFSFYSSSYGTSFTSSIYPFSNPLFNMRFCEIIAQHYSWQFHSPVSKTGIMPTSFLFVLFVHSSGNTCFMNSTLQCLTHIPELEEYFLSGLYKQGLNYDNPLGMQGQITNVFGALIHHLYPSPNSSAEPATKSYRWGNSTNSYAPREFKHTLGKFAPAFSGYQQHDTRQFLGFLLDGLQT</sequence>
<keyword evidence="7" id="KW-0788">Thiol protease</keyword>
<evidence type="ECO:0000256" key="7">
    <source>
        <dbReference type="ARBA" id="ARBA00022807"/>
    </source>
</evidence>
<dbReference type="PROSITE" id="PS50235">
    <property type="entry name" value="USP_3"/>
    <property type="match status" value="1"/>
</dbReference>
<evidence type="ECO:0000313" key="10">
    <source>
        <dbReference type="Proteomes" id="UP000614334"/>
    </source>
</evidence>
<proteinExistence type="inferred from homology"/>
<feature type="domain" description="USP" evidence="8">
    <location>
        <begin position="204"/>
        <end position="325"/>
    </location>
</feature>
<dbReference type="PANTHER" id="PTHR21646:SF24">
    <property type="entry name" value="UBIQUITIN CARBOXYL-TERMINAL HYDROLASE"/>
    <property type="match status" value="1"/>
</dbReference>
<protein>
    <recommendedName>
        <fullName evidence="3">ubiquitinyl hydrolase 1</fullName>
        <ecNumber evidence="3">3.4.19.12</ecNumber>
    </recommendedName>
</protein>
<evidence type="ECO:0000256" key="5">
    <source>
        <dbReference type="ARBA" id="ARBA00022786"/>
    </source>
</evidence>
<dbReference type="GO" id="GO:0006508">
    <property type="term" value="P:proteolysis"/>
    <property type="evidence" value="ECO:0007669"/>
    <property type="project" value="UniProtKB-KW"/>
</dbReference>
<reference evidence="9" key="1">
    <citation type="submission" date="2020-09" db="EMBL/GenBank/DDBJ databases">
        <title>Comparative genome analyses of four rice-infecting Rhizoctonia solani isolates reveal extensive enrichment of homogalacturonan modification genes.</title>
        <authorList>
            <person name="Lee D.-Y."/>
            <person name="Jeon J."/>
            <person name="Kim K.-T."/>
            <person name="Cheong K."/>
            <person name="Song H."/>
            <person name="Choi G."/>
            <person name="Ko J."/>
            <person name="Opiyo S.O."/>
            <person name="Zuo S."/>
            <person name="Madhav S."/>
            <person name="Lee Y.-H."/>
            <person name="Wang G.-L."/>
        </authorList>
    </citation>
    <scope>NUCLEOTIDE SEQUENCE</scope>
    <source>
        <strain evidence="9">AG1-IA B2</strain>
    </source>
</reference>
<evidence type="ECO:0000256" key="2">
    <source>
        <dbReference type="ARBA" id="ARBA00009085"/>
    </source>
</evidence>
<keyword evidence="5" id="KW-0833">Ubl conjugation pathway</keyword>
<dbReference type="SUPFAM" id="SSF54001">
    <property type="entry name" value="Cysteine proteinases"/>
    <property type="match status" value="1"/>
</dbReference>
<dbReference type="GO" id="GO:0004843">
    <property type="term" value="F:cysteine-type deubiquitinase activity"/>
    <property type="evidence" value="ECO:0007669"/>
    <property type="project" value="UniProtKB-EC"/>
</dbReference>
<evidence type="ECO:0000256" key="6">
    <source>
        <dbReference type="ARBA" id="ARBA00022801"/>
    </source>
</evidence>
<dbReference type="GO" id="GO:0016579">
    <property type="term" value="P:protein deubiquitination"/>
    <property type="evidence" value="ECO:0007669"/>
    <property type="project" value="InterPro"/>
</dbReference>
<dbReference type="EC" id="3.4.19.12" evidence="3"/>
<evidence type="ECO:0000256" key="1">
    <source>
        <dbReference type="ARBA" id="ARBA00000707"/>
    </source>
</evidence>
<dbReference type="InterPro" id="IPR028889">
    <property type="entry name" value="USP"/>
</dbReference>
<dbReference type="InterPro" id="IPR038765">
    <property type="entry name" value="Papain-like_cys_pep_sf"/>
</dbReference>
<keyword evidence="6" id="KW-0378">Hydrolase</keyword>
<comment type="caution">
    <text evidence="9">The sequence shown here is derived from an EMBL/GenBank/DDBJ whole genome shotgun (WGS) entry which is preliminary data.</text>
</comment>
<evidence type="ECO:0000313" key="9">
    <source>
        <dbReference type="EMBL" id="KAF8748708.1"/>
    </source>
</evidence>
<comment type="catalytic activity">
    <reaction evidence="1">
        <text>Thiol-dependent hydrolysis of ester, thioester, amide, peptide and isopeptide bonds formed by the C-terminal Gly of ubiquitin (a 76-residue protein attached to proteins as an intracellular targeting signal).</text>
        <dbReference type="EC" id="3.4.19.12"/>
    </reaction>
</comment>
<evidence type="ECO:0000256" key="3">
    <source>
        <dbReference type="ARBA" id="ARBA00012759"/>
    </source>
</evidence>
<comment type="similarity">
    <text evidence="2">Belongs to the peptidase C19 family.</text>
</comment>
<dbReference type="Pfam" id="PF00443">
    <property type="entry name" value="UCH"/>
    <property type="match status" value="1"/>
</dbReference>
<dbReference type="Gene3D" id="3.90.70.10">
    <property type="entry name" value="Cysteine proteinases"/>
    <property type="match status" value="1"/>
</dbReference>
<dbReference type="EMBL" id="JACYCF010000035">
    <property type="protein sequence ID" value="KAF8748708.1"/>
    <property type="molecule type" value="Genomic_DNA"/>
</dbReference>
<dbReference type="AlphaFoldDB" id="A0A8H7I353"/>
<dbReference type="InterPro" id="IPR050185">
    <property type="entry name" value="Ub_carboxyl-term_hydrolase"/>
</dbReference>
<dbReference type="InterPro" id="IPR001394">
    <property type="entry name" value="Peptidase_C19_UCH"/>
</dbReference>
<name>A0A8H7I353_9AGAM</name>
<evidence type="ECO:0000259" key="8">
    <source>
        <dbReference type="PROSITE" id="PS50235"/>
    </source>
</evidence>
<accession>A0A8H7I353</accession>